<protein>
    <submittedName>
        <fullName evidence="2">Uncharacterized protein</fullName>
    </submittedName>
</protein>
<organism evidence="2 3">
    <name type="scientific">Claviceps africana</name>
    <dbReference type="NCBI Taxonomy" id="83212"/>
    <lineage>
        <taxon>Eukaryota</taxon>
        <taxon>Fungi</taxon>
        <taxon>Dikarya</taxon>
        <taxon>Ascomycota</taxon>
        <taxon>Pezizomycotina</taxon>
        <taxon>Sordariomycetes</taxon>
        <taxon>Hypocreomycetidae</taxon>
        <taxon>Hypocreales</taxon>
        <taxon>Clavicipitaceae</taxon>
        <taxon>Claviceps</taxon>
    </lineage>
</organism>
<dbReference type="EMBL" id="SRPY01000421">
    <property type="protein sequence ID" value="KAG5924286.1"/>
    <property type="molecule type" value="Genomic_DNA"/>
</dbReference>
<dbReference type="AlphaFoldDB" id="A0A8K0J7M8"/>
<name>A0A8K0J7M8_9HYPO</name>
<proteinExistence type="predicted"/>
<evidence type="ECO:0000313" key="2">
    <source>
        <dbReference type="EMBL" id="KAG5924286.1"/>
    </source>
</evidence>
<sequence>MAQWPPADAHEYTSMTKVPDSRGRMVPTPPTVSHWKYRESREGVTRSGKALYLGKTSTQRNPL</sequence>
<accession>A0A8K0J7M8</accession>
<feature type="region of interest" description="Disordered" evidence="1">
    <location>
        <begin position="1"/>
        <end position="32"/>
    </location>
</feature>
<comment type="caution">
    <text evidence="2">The sequence shown here is derived from an EMBL/GenBank/DDBJ whole genome shotgun (WGS) entry which is preliminary data.</text>
</comment>
<evidence type="ECO:0000313" key="3">
    <source>
        <dbReference type="Proteomes" id="UP000811619"/>
    </source>
</evidence>
<evidence type="ECO:0000256" key="1">
    <source>
        <dbReference type="SAM" id="MobiDB-lite"/>
    </source>
</evidence>
<gene>
    <name evidence="2" type="ORF">E4U42_004703</name>
</gene>
<reference evidence="2" key="1">
    <citation type="journal article" date="2020" name="bioRxiv">
        <title>Whole genome comparisons of ergot fungi reveals the divergence and evolution of species within the genus Claviceps are the result of varying mechanisms driving genome evolution and host range expansion.</title>
        <authorList>
            <person name="Wyka S.A."/>
            <person name="Mondo S.J."/>
            <person name="Liu M."/>
            <person name="Dettman J."/>
            <person name="Nalam V."/>
            <person name="Broders K.D."/>
        </authorList>
    </citation>
    <scope>NUCLEOTIDE SEQUENCE</scope>
    <source>
        <strain evidence="2">CCC 489</strain>
    </source>
</reference>
<dbReference type="Proteomes" id="UP000811619">
    <property type="component" value="Unassembled WGS sequence"/>
</dbReference>
<keyword evidence="3" id="KW-1185">Reference proteome</keyword>